<gene>
    <name evidence="1" type="ORF">TNCV_4066761</name>
</gene>
<comment type="caution">
    <text evidence="1">The sequence shown here is derived from an EMBL/GenBank/DDBJ whole genome shotgun (WGS) entry which is preliminary data.</text>
</comment>
<keyword evidence="2" id="KW-1185">Reference proteome</keyword>
<organism evidence="1 2">
    <name type="scientific">Trichonephila clavipes</name>
    <name type="common">Golden silk orbweaver</name>
    <name type="synonym">Nephila clavipes</name>
    <dbReference type="NCBI Taxonomy" id="2585209"/>
    <lineage>
        <taxon>Eukaryota</taxon>
        <taxon>Metazoa</taxon>
        <taxon>Ecdysozoa</taxon>
        <taxon>Arthropoda</taxon>
        <taxon>Chelicerata</taxon>
        <taxon>Arachnida</taxon>
        <taxon>Araneae</taxon>
        <taxon>Araneomorphae</taxon>
        <taxon>Entelegynae</taxon>
        <taxon>Araneoidea</taxon>
        <taxon>Nephilidae</taxon>
        <taxon>Trichonephila</taxon>
    </lineage>
</organism>
<evidence type="ECO:0000313" key="1">
    <source>
        <dbReference type="EMBL" id="GFY30426.1"/>
    </source>
</evidence>
<reference evidence="1" key="1">
    <citation type="submission" date="2020-08" db="EMBL/GenBank/DDBJ databases">
        <title>Multicomponent nature underlies the extraordinary mechanical properties of spider dragline silk.</title>
        <authorList>
            <person name="Kono N."/>
            <person name="Nakamura H."/>
            <person name="Mori M."/>
            <person name="Yoshida Y."/>
            <person name="Ohtoshi R."/>
            <person name="Malay A.D."/>
            <person name="Moran D.A.P."/>
            <person name="Tomita M."/>
            <person name="Numata K."/>
            <person name="Arakawa K."/>
        </authorList>
    </citation>
    <scope>NUCLEOTIDE SEQUENCE</scope>
</reference>
<dbReference type="Proteomes" id="UP000887159">
    <property type="component" value="Unassembled WGS sequence"/>
</dbReference>
<sequence>MFVSVVSNLQKLGSIMGGKNRNTAPFTQALRHRYMGWNVQCAHDICRLDSDEDIRLNENDCEGTEESGDVIDNVPVVPDIYVVRDDIEWIATRNVLRQRSGPTSFKKLDTNASFL</sequence>
<dbReference type="EMBL" id="BMAU01021392">
    <property type="protein sequence ID" value="GFY30426.1"/>
    <property type="molecule type" value="Genomic_DNA"/>
</dbReference>
<dbReference type="AlphaFoldDB" id="A0A8X6W9V6"/>
<proteinExistence type="predicted"/>
<name>A0A8X6W9V6_TRICX</name>
<accession>A0A8X6W9V6</accession>
<protein>
    <submittedName>
        <fullName evidence="1">Uncharacterized protein</fullName>
    </submittedName>
</protein>
<evidence type="ECO:0000313" key="2">
    <source>
        <dbReference type="Proteomes" id="UP000887159"/>
    </source>
</evidence>